<accession>A0ABD1ZB90</accession>
<feature type="region of interest" description="Disordered" evidence="1">
    <location>
        <begin position="49"/>
        <end position="89"/>
    </location>
</feature>
<evidence type="ECO:0000313" key="3">
    <source>
        <dbReference type="Proteomes" id="UP001605036"/>
    </source>
</evidence>
<organism evidence="2 3">
    <name type="scientific">Riccia fluitans</name>
    <dbReference type="NCBI Taxonomy" id="41844"/>
    <lineage>
        <taxon>Eukaryota</taxon>
        <taxon>Viridiplantae</taxon>
        <taxon>Streptophyta</taxon>
        <taxon>Embryophyta</taxon>
        <taxon>Marchantiophyta</taxon>
        <taxon>Marchantiopsida</taxon>
        <taxon>Marchantiidae</taxon>
        <taxon>Marchantiales</taxon>
        <taxon>Ricciaceae</taxon>
        <taxon>Riccia</taxon>
    </lineage>
</organism>
<comment type="caution">
    <text evidence="2">The sequence shown here is derived from an EMBL/GenBank/DDBJ whole genome shotgun (WGS) entry which is preliminary data.</text>
</comment>
<name>A0ABD1ZB90_9MARC</name>
<reference evidence="2 3" key="1">
    <citation type="submission" date="2024-09" db="EMBL/GenBank/DDBJ databases">
        <title>Chromosome-scale assembly of Riccia fluitans.</title>
        <authorList>
            <person name="Paukszto L."/>
            <person name="Sawicki J."/>
            <person name="Karawczyk K."/>
            <person name="Piernik-Szablinska J."/>
            <person name="Szczecinska M."/>
            <person name="Mazdziarz M."/>
        </authorList>
    </citation>
    <scope>NUCLEOTIDE SEQUENCE [LARGE SCALE GENOMIC DNA]</scope>
    <source>
        <strain evidence="2">Rf_01</strain>
        <tissue evidence="2">Aerial parts of the thallus</tissue>
    </source>
</reference>
<keyword evidence="3" id="KW-1185">Reference proteome</keyword>
<proteinExistence type="predicted"/>
<evidence type="ECO:0000313" key="2">
    <source>
        <dbReference type="EMBL" id="KAL2644164.1"/>
    </source>
</evidence>
<gene>
    <name evidence="2" type="ORF">R1flu_011751</name>
</gene>
<protein>
    <submittedName>
        <fullName evidence="2">Uncharacterized protein</fullName>
    </submittedName>
</protein>
<evidence type="ECO:0000256" key="1">
    <source>
        <dbReference type="SAM" id="MobiDB-lite"/>
    </source>
</evidence>
<dbReference type="EMBL" id="JBHFFA010000002">
    <property type="protein sequence ID" value="KAL2644164.1"/>
    <property type="molecule type" value="Genomic_DNA"/>
</dbReference>
<dbReference type="AlphaFoldDB" id="A0ABD1ZB90"/>
<dbReference type="Proteomes" id="UP001605036">
    <property type="component" value="Unassembled WGS sequence"/>
</dbReference>
<sequence length="108" mass="11649">MEAKRWLGLRHEEPSFTSIGEAFASGGEAFALAGQNGILETPEVYLGLGDLGSTETPDFEGDEDPMQNVQPPQEFVPQSHPPQDPVPISESGLPAWIIVGIQYSPDDL</sequence>